<dbReference type="Gene3D" id="1.10.357.10">
    <property type="entry name" value="Tetracycline Repressor, domain 2"/>
    <property type="match status" value="1"/>
</dbReference>
<comment type="caution">
    <text evidence="6">The sequence shown here is derived from an EMBL/GenBank/DDBJ whole genome shotgun (WGS) entry which is preliminary data.</text>
</comment>
<dbReference type="InterPro" id="IPR050109">
    <property type="entry name" value="HTH-type_TetR-like_transc_reg"/>
</dbReference>
<dbReference type="RefSeq" id="WP_203654933.1">
    <property type="nucleotide sequence ID" value="NZ_BAAAZM010000002.1"/>
</dbReference>
<dbReference type="SUPFAM" id="SSF48498">
    <property type="entry name" value="Tetracyclin repressor-like, C-terminal domain"/>
    <property type="match status" value="1"/>
</dbReference>
<dbReference type="PANTHER" id="PTHR30055:SF234">
    <property type="entry name" value="HTH-TYPE TRANSCRIPTIONAL REGULATOR BETI"/>
    <property type="match status" value="1"/>
</dbReference>
<protein>
    <submittedName>
        <fullName evidence="6">TetR family transcriptional regulator</fullName>
    </submittedName>
</protein>
<dbReference type="InterPro" id="IPR009057">
    <property type="entry name" value="Homeodomain-like_sf"/>
</dbReference>
<evidence type="ECO:0000256" key="1">
    <source>
        <dbReference type="ARBA" id="ARBA00023015"/>
    </source>
</evidence>
<evidence type="ECO:0000256" key="2">
    <source>
        <dbReference type="ARBA" id="ARBA00023125"/>
    </source>
</evidence>
<dbReference type="PRINTS" id="PR00455">
    <property type="entry name" value="HTHTETR"/>
</dbReference>
<dbReference type="AlphaFoldDB" id="A0A8J3IWE4"/>
<feature type="DNA-binding region" description="H-T-H motif" evidence="4">
    <location>
        <begin position="41"/>
        <end position="60"/>
    </location>
</feature>
<evidence type="ECO:0000256" key="3">
    <source>
        <dbReference type="ARBA" id="ARBA00023163"/>
    </source>
</evidence>
<dbReference type="Pfam" id="PF00440">
    <property type="entry name" value="TetR_N"/>
    <property type="match status" value="1"/>
</dbReference>
<keyword evidence="3" id="KW-0804">Transcription</keyword>
<dbReference type="PROSITE" id="PS01081">
    <property type="entry name" value="HTH_TETR_1"/>
    <property type="match status" value="1"/>
</dbReference>
<evidence type="ECO:0000256" key="4">
    <source>
        <dbReference type="PROSITE-ProRule" id="PRU00335"/>
    </source>
</evidence>
<dbReference type="InterPro" id="IPR036271">
    <property type="entry name" value="Tet_transcr_reg_TetR-rel_C_sf"/>
</dbReference>
<dbReference type="EMBL" id="BOMB01000004">
    <property type="protein sequence ID" value="GID09893.1"/>
    <property type="molecule type" value="Genomic_DNA"/>
</dbReference>
<name>A0A8J3IWE4_9ACTN</name>
<feature type="domain" description="HTH tetR-type" evidence="5">
    <location>
        <begin position="18"/>
        <end position="78"/>
    </location>
</feature>
<dbReference type="PANTHER" id="PTHR30055">
    <property type="entry name" value="HTH-TYPE TRANSCRIPTIONAL REGULATOR RUTR"/>
    <property type="match status" value="1"/>
</dbReference>
<dbReference type="Gene3D" id="1.10.10.60">
    <property type="entry name" value="Homeodomain-like"/>
    <property type="match status" value="1"/>
</dbReference>
<proteinExistence type="predicted"/>
<dbReference type="GO" id="GO:0000976">
    <property type="term" value="F:transcription cis-regulatory region binding"/>
    <property type="evidence" value="ECO:0007669"/>
    <property type="project" value="TreeGrafter"/>
</dbReference>
<dbReference type="GO" id="GO:0003700">
    <property type="term" value="F:DNA-binding transcription factor activity"/>
    <property type="evidence" value="ECO:0007669"/>
    <property type="project" value="TreeGrafter"/>
</dbReference>
<reference evidence="6" key="1">
    <citation type="submission" date="2021-01" db="EMBL/GenBank/DDBJ databases">
        <title>Whole genome shotgun sequence of Actinocatenispora rupis NBRC 107355.</title>
        <authorList>
            <person name="Komaki H."/>
            <person name="Tamura T."/>
        </authorList>
    </citation>
    <scope>NUCLEOTIDE SEQUENCE</scope>
    <source>
        <strain evidence="6">NBRC 107355</strain>
    </source>
</reference>
<keyword evidence="7" id="KW-1185">Reference proteome</keyword>
<gene>
    <name evidence="6" type="ORF">Aru02nite_07820</name>
</gene>
<keyword evidence="1" id="KW-0805">Transcription regulation</keyword>
<keyword evidence="2 4" id="KW-0238">DNA-binding</keyword>
<dbReference type="PROSITE" id="PS50977">
    <property type="entry name" value="HTH_TETR_2"/>
    <property type="match status" value="1"/>
</dbReference>
<dbReference type="Proteomes" id="UP000612808">
    <property type="component" value="Unassembled WGS sequence"/>
</dbReference>
<dbReference type="InterPro" id="IPR001647">
    <property type="entry name" value="HTH_TetR"/>
</dbReference>
<evidence type="ECO:0000313" key="6">
    <source>
        <dbReference type="EMBL" id="GID09893.1"/>
    </source>
</evidence>
<evidence type="ECO:0000259" key="5">
    <source>
        <dbReference type="PROSITE" id="PS50977"/>
    </source>
</evidence>
<dbReference type="InterPro" id="IPR023772">
    <property type="entry name" value="DNA-bd_HTH_TetR-type_CS"/>
</dbReference>
<accession>A0A8J3IWE4</accession>
<evidence type="ECO:0000313" key="7">
    <source>
        <dbReference type="Proteomes" id="UP000612808"/>
    </source>
</evidence>
<sequence length="208" mass="22960">MSPSDPAPTRRRERLGEERRRAQIVRATLEVVAHHGYEYASLARIADAAGVSKGLVSHYFGSKDDLMATVARGTLAALRDSLAAGLDLTRPVPDVLRAALRQAARLGQTHATEFRALNRISLNLRGPDEAPRLTLADYEETYRAEEALLRRGQEEGTLRDFDVRVVAVTYQGAIDAMLAYLDEHPDVDPDRYADTLAELLLAGIAVRR</sequence>
<dbReference type="SUPFAM" id="SSF46689">
    <property type="entry name" value="Homeodomain-like"/>
    <property type="match status" value="1"/>
</dbReference>
<organism evidence="6 7">
    <name type="scientific">Actinocatenispora rupis</name>
    <dbReference type="NCBI Taxonomy" id="519421"/>
    <lineage>
        <taxon>Bacteria</taxon>
        <taxon>Bacillati</taxon>
        <taxon>Actinomycetota</taxon>
        <taxon>Actinomycetes</taxon>
        <taxon>Micromonosporales</taxon>
        <taxon>Micromonosporaceae</taxon>
        <taxon>Actinocatenispora</taxon>
    </lineage>
</organism>